<dbReference type="GO" id="GO:0005886">
    <property type="term" value="C:plasma membrane"/>
    <property type="evidence" value="ECO:0007669"/>
    <property type="project" value="UniProtKB-SubCell"/>
</dbReference>
<keyword evidence="2" id="KW-1003">Cell membrane</keyword>
<reference evidence="9" key="1">
    <citation type="submission" date="2016-10" db="EMBL/GenBank/DDBJ databases">
        <authorList>
            <person name="Varghese N."/>
            <person name="Submissions S."/>
        </authorList>
    </citation>
    <scope>NUCLEOTIDE SEQUENCE [LARGE SCALE GENOMIC DNA]</scope>
    <source>
        <strain evidence="9">DSM 45459</strain>
    </source>
</reference>
<feature type="transmembrane region" description="Helical" evidence="7">
    <location>
        <begin position="41"/>
        <end position="58"/>
    </location>
</feature>
<protein>
    <submittedName>
        <fullName evidence="8">Ribose transport system permease protein</fullName>
    </submittedName>
</protein>
<gene>
    <name evidence="8" type="ORF">SAMN04489718_2544</name>
</gene>
<evidence type="ECO:0000256" key="4">
    <source>
        <dbReference type="ARBA" id="ARBA00022989"/>
    </source>
</evidence>
<dbReference type="OrthoDB" id="9808136at2"/>
<dbReference type="STRING" id="995062.SAMN04489718_2544"/>
<evidence type="ECO:0000313" key="9">
    <source>
        <dbReference type="Proteomes" id="UP000199301"/>
    </source>
</evidence>
<feature type="transmembrane region" description="Helical" evidence="7">
    <location>
        <begin position="147"/>
        <end position="167"/>
    </location>
</feature>
<evidence type="ECO:0000256" key="1">
    <source>
        <dbReference type="ARBA" id="ARBA00004651"/>
    </source>
</evidence>
<comment type="subcellular location">
    <subcellularLocation>
        <location evidence="1">Cell membrane</location>
        <topology evidence="1">Multi-pass membrane protein</topology>
    </subcellularLocation>
</comment>
<feature type="transmembrane region" description="Helical" evidence="7">
    <location>
        <begin position="237"/>
        <end position="258"/>
    </location>
</feature>
<keyword evidence="9" id="KW-1185">Reference proteome</keyword>
<feature type="transmembrane region" description="Helical" evidence="7">
    <location>
        <begin position="70"/>
        <end position="89"/>
    </location>
</feature>
<dbReference type="PANTHER" id="PTHR32196:SF72">
    <property type="entry name" value="RIBOSE IMPORT PERMEASE PROTEIN RBSC"/>
    <property type="match status" value="1"/>
</dbReference>
<dbReference type="Proteomes" id="UP000199301">
    <property type="component" value="Unassembled WGS sequence"/>
</dbReference>
<evidence type="ECO:0000256" key="3">
    <source>
        <dbReference type="ARBA" id="ARBA00022692"/>
    </source>
</evidence>
<dbReference type="RefSeq" id="WP_092524114.1">
    <property type="nucleotide sequence ID" value="NZ_FNKO01000002.1"/>
</dbReference>
<name>A0A1H1EHC3_9ACTN</name>
<evidence type="ECO:0000256" key="5">
    <source>
        <dbReference type="ARBA" id="ARBA00023136"/>
    </source>
</evidence>
<evidence type="ECO:0000256" key="2">
    <source>
        <dbReference type="ARBA" id="ARBA00022475"/>
    </source>
</evidence>
<sequence length="344" mass="34902">MTERTSLETVDPAESGPAAEAGPTSVSSRLARLGGANRRQILGLVGVLAILVVVGSLTTENFLEPSNLVLLLSQASIIGVLSVGMTFVIISGGIDLSVGAIIALASVWATTGATQQFGLLGMLFTAVTVACVCGLINGVLIAYGGLVSLIVTIAGLATYRGMATLISGGSPQIVEVDGFGAIATTDVLGVPLLVVIFAATVVLGWLLLNRTTFGRHVFAVGGNAEAARLAGIDVRRVRATVFVLSGLCCAIAAIMLTARTATGASTHGDLYELDAIAAVILGGTLLSGGRGTLIGSILGVVVFTTVNNIFVLNNLSTPIQQIAKGVIIVIAVLLQRRANKEAAG</sequence>
<dbReference type="AlphaFoldDB" id="A0A1H1EHC3"/>
<proteinExistence type="predicted"/>
<accession>A0A1H1EHC3</accession>
<evidence type="ECO:0000256" key="6">
    <source>
        <dbReference type="SAM" id="MobiDB-lite"/>
    </source>
</evidence>
<dbReference type="Pfam" id="PF02653">
    <property type="entry name" value="BPD_transp_2"/>
    <property type="match status" value="1"/>
</dbReference>
<dbReference type="GO" id="GO:0022857">
    <property type="term" value="F:transmembrane transporter activity"/>
    <property type="evidence" value="ECO:0007669"/>
    <property type="project" value="InterPro"/>
</dbReference>
<feature type="transmembrane region" description="Helical" evidence="7">
    <location>
        <begin position="293"/>
        <end position="312"/>
    </location>
</feature>
<feature type="transmembrane region" description="Helical" evidence="7">
    <location>
        <begin position="187"/>
        <end position="208"/>
    </location>
</feature>
<feature type="transmembrane region" description="Helical" evidence="7">
    <location>
        <begin position="119"/>
        <end position="140"/>
    </location>
</feature>
<dbReference type="CDD" id="cd06579">
    <property type="entry name" value="TM_PBP1_transp_AraH_like"/>
    <property type="match status" value="1"/>
</dbReference>
<organism evidence="8 9">
    <name type="scientific">Actinopolyspora saharensis</name>
    <dbReference type="NCBI Taxonomy" id="995062"/>
    <lineage>
        <taxon>Bacteria</taxon>
        <taxon>Bacillati</taxon>
        <taxon>Actinomycetota</taxon>
        <taxon>Actinomycetes</taxon>
        <taxon>Actinopolysporales</taxon>
        <taxon>Actinopolysporaceae</taxon>
        <taxon>Actinopolyspora</taxon>
    </lineage>
</organism>
<feature type="compositionally biased region" description="Low complexity" evidence="6">
    <location>
        <begin position="12"/>
        <end position="23"/>
    </location>
</feature>
<dbReference type="InterPro" id="IPR001851">
    <property type="entry name" value="ABC_transp_permease"/>
</dbReference>
<feature type="region of interest" description="Disordered" evidence="6">
    <location>
        <begin position="1"/>
        <end position="24"/>
    </location>
</feature>
<dbReference type="PANTHER" id="PTHR32196">
    <property type="entry name" value="ABC TRANSPORTER PERMEASE PROTEIN YPHD-RELATED-RELATED"/>
    <property type="match status" value="1"/>
</dbReference>
<dbReference type="EMBL" id="FNKO01000002">
    <property type="protein sequence ID" value="SDQ88195.1"/>
    <property type="molecule type" value="Genomic_DNA"/>
</dbReference>
<keyword evidence="4 7" id="KW-1133">Transmembrane helix</keyword>
<evidence type="ECO:0000313" key="8">
    <source>
        <dbReference type="EMBL" id="SDQ88195.1"/>
    </source>
</evidence>
<keyword evidence="3 7" id="KW-0812">Transmembrane</keyword>
<feature type="transmembrane region" description="Helical" evidence="7">
    <location>
        <begin position="96"/>
        <end position="113"/>
    </location>
</feature>
<keyword evidence="5 7" id="KW-0472">Membrane</keyword>
<evidence type="ECO:0000256" key="7">
    <source>
        <dbReference type="SAM" id="Phobius"/>
    </source>
</evidence>